<feature type="binding site" evidence="10">
    <location>
        <begin position="10"/>
        <end position="15"/>
    </location>
    <ligand>
        <name>NAD(+)</name>
        <dbReference type="ChEBI" id="CHEBI:57540"/>
    </ligand>
</feature>
<evidence type="ECO:0000256" key="8">
    <source>
        <dbReference type="PIRSR" id="PIRSR000102-1"/>
    </source>
</evidence>
<dbReference type="GO" id="GO:0006096">
    <property type="term" value="P:glycolytic process"/>
    <property type="evidence" value="ECO:0007669"/>
    <property type="project" value="UniProtKB-UniRule"/>
</dbReference>
<feature type="binding site" evidence="7">
    <location>
        <position position="66"/>
    </location>
    <ligand>
        <name>NAD(+)</name>
        <dbReference type="ChEBI" id="CHEBI:57540"/>
    </ligand>
</feature>
<evidence type="ECO:0000256" key="3">
    <source>
        <dbReference type="ARBA" id="ARBA00012967"/>
    </source>
</evidence>
<evidence type="ECO:0000256" key="6">
    <source>
        <dbReference type="ARBA" id="ARBA00049258"/>
    </source>
</evidence>
<comment type="activity regulation">
    <text evidence="7">Allosterically activated by fructose 1,6-bisphosphate (FBP).</text>
</comment>
<reference evidence="13" key="1">
    <citation type="submission" date="2020-10" db="EMBL/GenBank/DDBJ databases">
        <authorList>
            <person name="Gilroy R."/>
        </authorList>
    </citation>
    <scope>NUCLEOTIDE SEQUENCE</scope>
    <source>
        <strain evidence="13">ChiSxjej2B14-8506</strain>
    </source>
</reference>
<name>A0A9D1S4D3_9FIRM</name>
<evidence type="ECO:0000259" key="11">
    <source>
        <dbReference type="Pfam" id="PF00056"/>
    </source>
</evidence>
<comment type="subunit">
    <text evidence="7">Homotetramer.</text>
</comment>
<keyword evidence="7" id="KW-0021">Allosteric enzyme</keyword>
<evidence type="ECO:0000256" key="7">
    <source>
        <dbReference type="HAMAP-Rule" id="MF_00488"/>
    </source>
</evidence>
<dbReference type="InterPro" id="IPR001236">
    <property type="entry name" value="Lactate/malate_DH_N"/>
</dbReference>
<evidence type="ECO:0000256" key="5">
    <source>
        <dbReference type="ARBA" id="ARBA00023027"/>
    </source>
</evidence>
<comment type="caution">
    <text evidence="13">The sequence shown here is derived from an EMBL/GenBank/DDBJ whole genome shotgun (WGS) entry which is preliminary data.</text>
</comment>
<dbReference type="SUPFAM" id="SSF56327">
    <property type="entry name" value="LDH C-terminal domain-like"/>
    <property type="match status" value="1"/>
</dbReference>
<dbReference type="EMBL" id="DVNK01000024">
    <property type="protein sequence ID" value="HIU46132.1"/>
    <property type="molecule type" value="Genomic_DNA"/>
</dbReference>
<dbReference type="Gene3D" id="3.90.110.10">
    <property type="entry name" value="Lactate dehydrogenase/glycoside hydrolase, family 4, C-terminal"/>
    <property type="match status" value="1"/>
</dbReference>
<dbReference type="InterPro" id="IPR022383">
    <property type="entry name" value="Lactate/malate_DH_C"/>
</dbReference>
<dbReference type="SUPFAM" id="SSF51735">
    <property type="entry name" value="NAD(P)-binding Rossmann-fold domains"/>
    <property type="match status" value="1"/>
</dbReference>
<dbReference type="PIRSF" id="PIRSF000102">
    <property type="entry name" value="Lac_mal_DH"/>
    <property type="match status" value="1"/>
</dbReference>
<organism evidence="13 14">
    <name type="scientific">Candidatus Fimadaptatus faecigallinarum</name>
    <dbReference type="NCBI Taxonomy" id="2840814"/>
    <lineage>
        <taxon>Bacteria</taxon>
        <taxon>Bacillati</taxon>
        <taxon>Bacillota</taxon>
        <taxon>Clostridia</taxon>
        <taxon>Eubacteriales</taxon>
        <taxon>Candidatus Fimadaptatus</taxon>
    </lineage>
</organism>
<feature type="binding site" evidence="7 9">
    <location>
        <position position="89"/>
    </location>
    <ligand>
        <name>substrate</name>
    </ligand>
</feature>
<feature type="binding site" evidence="7">
    <location>
        <position position="154"/>
    </location>
    <ligand>
        <name>beta-D-fructose 1,6-bisphosphate</name>
        <dbReference type="ChEBI" id="CHEBI:32966"/>
        <note>allosteric activator</note>
    </ligand>
</feature>
<dbReference type="NCBIfam" id="NF004863">
    <property type="entry name" value="PRK06223.1"/>
    <property type="match status" value="1"/>
</dbReference>
<feature type="binding site" evidence="9">
    <location>
        <position position="121"/>
    </location>
    <ligand>
        <name>substrate</name>
    </ligand>
</feature>
<reference evidence="13" key="2">
    <citation type="journal article" date="2021" name="PeerJ">
        <title>Extensive microbial diversity within the chicken gut microbiome revealed by metagenomics and culture.</title>
        <authorList>
            <person name="Gilroy R."/>
            <person name="Ravi A."/>
            <person name="Getino M."/>
            <person name="Pursley I."/>
            <person name="Horton D.L."/>
            <person name="Alikhan N.F."/>
            <person name="Baker D."/>
            <person name="Gharbi K."/>
            <person name="Hall N."/>
            <person name="Watson M."/>
            <person name="Adriaenssens E.M."/>
            <person name="Foster-Nyarko E."/>
            <person name="Jarju S."/>
            <person name="Secka A."/>
            <person name="Antonio M."/>
            <person name="Oren A."/>
            <person name="Chaudhuri R.R."/>
            <person name="La Ragione R."/>
            <person name="Hildebrand F."/>
            <person name="Pallen M.J."/>
        </authorList>
    </citation>
    <scope>NUCLEOTIDE SEQUENCE</scope>
    <source>
        <strain evidence="13">ChiSxjej2B14-8506</strain>
    </source>
</reference>
<dbReference type="InterPro" id="IPR015955">
    <property type="entry name" value="Lactate_DH/Glyco_Ohase_4_C"/>
</dbReference>
<feature type="domain" description="Lactate/malate dehydrogenase N-terminal" evidence="11">
    <location>
        <begin position="5"/>
        <end position="143"/>
    </location>
</feature>
<dbReference type="Pfam" id="PF00056">
    <property type="entry name" value="Ldh_1_N"/>
    <property type="match status" value="1"/>
</dbReference>
<feature type="binding site" evidence="7">
    <location>
        <begin position="121"/>
        <end position="124"/>
    </location>
    <ligand>
        <name>substrate</name>
    </ligand>
</feature>
<gene>
    <name evidence="7" type="primary">ldh</name>
    <name evidence="13" type="ORF">IAC59_02615</name>
</gene>
<feature type="binding site" evidence="7">
    <location>
        <position position="234"/>
    </location>
    <ligand>
        <name>substrate</name>
    </ligand>
</feature>
<feature type="binding site" evidence="7 10">
    <location>
        <position position="35"/>
    </location>
    <ligand>
        <name>NAD(+)</name>
        <dbReference type="ChEBI" id="CHEBI:57540"/>
    </ligand>
</feature>
<feature type="binding site" evidence="7">
    <location>
        <begin position="80"/>
        <end position="81"/>
    </location>
    <ligand>
        <name>NAD(+)</name>
        <dbReference type="ChEBI" id="CHEBI:57540"/>
    </ligand>
</feature>
<dbReference type="InterPro" id="IPR036291">
    <property type="entry name" value="NAD(P)-bd_dom_sf"/>
</dbReference>
<feature type="binding site" evidence="7 10">
    <location>
        <begin position="119"/>
        <end position="121"/>
    </location>
    <ligand>
        <name>NAD(+)</name>
        <dbReference type="ChEBI" id="CHEBI:57540"/>
    </ligand>
</feature>
<feature type="binding site" evidence="7">
    <location>
        <position position="40"/>
    </location>
    <ligand>
        <name>NAD(+)</name>
        <dbReference type="ChEBI" id="CHEBI:57540"/>
    </ligand>
</feature>
<feature type="domain" description="Lactate/malate dehydrogenase C-terminal" evidence="12">
    <location>
        <begin position="146"/>
        <end position="314"/>
    </location>
</feature>
<feature type="binding site" evidence="7">
    <location>
        <position position="169"/>
    </location>
    <ligand>
        <name>beta-D-fructose 1,6-bisphosphate</name>
        <dbReference type="ChEBI" id="CHEBI:32966"/>
        <note>allosteric activator</note>
    </ligand>
</feature>
<comment type="similarity">
    <text evidence="2 7">Belongs to the LDH/MDH superfamily. LDH family.</text>
</comment>
<evidence type="ECO:0000313" key="14">
    <source>
        <dbReference type="Proteomes" id="UP000824123"/>
    </source>
</evidence>
<feature type="binding site" evidence="9">
    <location>
        <position position="83"/>
    </location>
    <ligand>
        <name>substrate</name>
    </ligand>
</feature>
<dbReference type="PANTHER" id="PTHR43128:SF16">
    <property type="entry name" value="L-LACTATE DEHYDROGENASE"/>
    <property type="match status" value="1"/>
</dbReference>
<feature type="binding site" evidence="10">
    <location>
        <position position="96"/>
    </location>
    <ligand>
        <name>NAD(+)</name>
        <dbReference type="ChEBI" id="CHEBI:57540"/>
    </ligand>
</feature>
<evidence type="ECO:0000256" key="1">
    <source>
        <dbReference type="ARBA" id="ARBA00004843"/>
    </source>
</evidence>
<feature type="active site" description="Proton acceptor" evidence="7 8">
    <location>
        <position position="176"/>
    </location>
</feature>
<evidence type="ECO:0000256" key="4">
    <source>
        <dbReference type="ARBA" id="ARBA00023002"/>
    </source>
</evidence>
<feature type="binding site" evidence="7">
    <location>
        <begin position="149"/>
        <end position="152"/>
    </location>
    <ligand>
        <name>substrate</name>
    </ligand>
</feature>
<dbReference type="HAMAP" id="MF_00488">
    <property type="entry name" value="Lactate_dehydrog"/>
    <property type="match status" value="1"/>
</dbReference>
<dbReference type="PRINTS" id="PR00086">
    <property type="entry name" value="LLDHDRGNASE"/>
</dbReference>
<dbReference type="InterPro" id="IPR011304">
    <property type="entry name" value="L-lactate_DH"/>
</dbReference>
<comment type="pathway">
    <text evidence="1 7">Fermentation; pyruvate fermentation to lactate; (S)-lactate from pyruvate: step 1/1.</text>
</comment>
<protein>
    <recommendedName>
        <fullName evidence="3 7">L-lactate dehydrogenase</fullName>
        <shortName evidence="7">L-LDH</shortName>
        <ecNumber evidence="3 7">1.1.1.27</ecNumber>
    </recommendedName>
</protein>
<comment type="subcellular location">
    <subcellularLocation>
        <location evidence="7">Cytoplasm</location>
    </subcellularLocation>
</comment>
<keyword evidence="7" id="KW-0963">Cytoplasm</keyword>
<dbReference type="FunFam" id="3.40.50.720:FF:000018">
    <property type="entry name" value="Malate dehydrogenase"/>
    <property type="match status" value="1"/>
</dbReference>
<dbReference type="GO" id="GO:0004459">
    <property type="term" value="F:L-lactate dehydrogenase (NAD+) activity"/>
    <property type="evidence" value="ECO:0007669"/>
    <property type="project" value="UniProtKB-UniRule"/>
</dbReference>
<dbReference type="Proteomes" id="UP000824123">
    <property type="component" value="Unassembled WGS sequence"/>
</dbReference>
<evidence type="ECO:0000313" key="13">
    <source>
        <dbReference type="EMBL" id="HIU46132.1"/>
    </source>
</evidence>
<evidence type="ECO:0000256" key="10">
    <source>
        <dbReference type="PIRSR" id="PIRSR000102-3"/>
    </source>
</evidence>
<evidence type="ECO:0000259" key="12">
    <source>
        <dbReference type="Pfam" id="PF02866"/>
    </source>
</evidence>
<comment type="catalytic activity">
    <reaction evidence="6 7">
        <text>(S)-lactate + NAD(+) = pyruvate + NADH + H(+)</text>
        <dbReference type="Rhea" id="RHEA:23444"/>
        <dbReference type="ChEBI" id="CHEBI:15361"/>
        <dbReference type="ChEBI" id="CHEBI:15378"/>
        <dbReference type="ChEBI" id="CHEBI:16651"/>
        <dbReference type="ChEBI" id="CHEBI:57540"/>
        <dbReference type="ChEBI" id="CHEBI:57945"/>
        <dbReference type="EC" id="1.1.1.27"/>
    </reaction>
</comment>
<keyword evidence="4 7" id="KW-0560">Oxidoreductase</keyword>
<evidence type="ECO:0000256" key="2">
    <source>
        <dbReference type="ARBA" id="ARBA00006054"/>
    </source>
</evidence>
<feature type="binding site" evidence="9">
    <location>
        <position position="152"/>
    </location>
    <ligand>
        <name>substrate</name>
    </ligand>
</feature>
<proteinExistence type="inferred from homology"/>
<dbReference type="Gene3D" id="3.40.50.720">
    <property type="entry name" value="NAD(P)-binding Rossmann-like Domain"/>
    <property type="match status" value="1"/>
</dbReference>
<feature type="binding site" evidence="7">
    <location>
        <position position="144"/>
    </location>
    <ligand>
        <name>NAD(+)</name>
        <dbReference type="ChEBI" id="CHEBI:57540"/>
    </ligand>
</feature>
<accession>A0A9D1S4D3</accession>
<dbReference type="PANTHER" id="PTHR43128">
    <property type="entry name" value="L-2-HYDROXYCARBOXYLATE DEHYDROGENASE (NAD(P)(+))"/>
    <property type="match status" value="1"/>
</dbReference>
<sequence>MANRKITVIGAGSVGATTAFALTVRDIANEIVLVDINESKALGEAMDIRQCTPLLENPINVYAGNYESAAGSDIVVITSGLPRKPGQTRIDLAQTNVNIIKQIAPQIVKSCPDATYVIVSNPVDILTYVFHKVTNIPENRIIGTGTQLDTARLRARIAEYLSVSQKNVHAYVFGEHGDTSFVPWSIAEISTIKLADYKELIKLHNGIMVDLDYAEVDKYMRSSGAKIIERKGCTNYAIAMAVCSICEALFGAVNAVQTVSVKLNGEYGISDVCLSLPALIGNGCIQGRIMPKLTDDELQKLHNSADALKKVIAQMQI</sequence>
<comment type="function">
    <text evidence="7">Catalyzes the conversion of lactate to pyruvate.</text>
</comment>
<dbReference type="EC" id="1.1.1.27" evidence="3 7"/>
<keyword evidence="5 7" id="KW-0520">NAD</keyword>
<dbReference type="Pfam" id="PF02866">
    <property type="entry name" value="Ldh_1_C"/>
    <property type="match status" value="1"/>
</dbReference>
<dbReference type="GO" id="GO:0006089">
    <property type="term" value="P:lactate metabolic process"/>
    <property type="evidence" value="ECO:0007669"/>
    <property type="project" value="TreeGrafter"/>
</dbReference>
<comment type="caution">
    <text evidence="7">Lacks conserved residue(s) required for the propagation of feature annotation.</text>
</comment>
<feature type="binding site" evidence="7">
    <location>
        <position position="14"/>
    </location>
    <ligand>
        <name>NAD(+)</name>
        <dbReference type="ChEBI" id="CHEBI:57540"/>
    </ligand>
</feature>
<dbReference type="InterPro" id="IPR001557">
    <property type="entry name" value="L-lactate/malate_DH"/>
</dbReference>
<dbReference type="NCBIfam" id="TIGR01771">
    <property type="entry name" value="L-LDH-NAD"/>
    <property type="match status" value="1"/>
</dbReference>
<dbReference type="AlphaFoldDB" id="A0A9D1S4D3"/>
<evidence type="ECO:0000256" key="9">
    <source>
        <dbReference type="PIRSR" id="PIRSR000102-2"/>
    </source>
</evidence>
<dbReference type="GO" id="GO:0005737">
    <property type="term" value="C:cytoplasm"/>
    <property type="evidence" value="ECO:0007669"/>
    <property type="project" value="UniProtKB-SubCell"/>
</dbReference>